<dbReference type="Proteomes" id="UP001218188">
    <property type="component" value="Unassembled WGS sequence"/>
</dbReference>
<dbReference type="GO" id="GO:0005975">
    <property type="term" value="P:carbohydrate metabolic process"/>
    <property type="evidence" value="ECO:0007669"/>
    <property type="project" value="InterPro"/>
</dbReference>
<proteinExistence type="predicted"/>
<dbReference type="PROSITE" id="PS51164">
    <property type="entry name" value="CBM1_2"/>
    <property type="match status" value="1"/>
</dbReference>
<feature type="domain" description="CBM1" evidence="3">
    <location>
        <begin position="94"/>
        <end position="130"/>
    </location>
</feature>
<dbReference type="GO" id="GO:0005576">
    <property type="term" value="C:extracellular region"/>
    <property type="evidence" value="ECO:0007669"/>
    <property type="project" value="InterPro"/>
</dbReference>
<keyword evidence="1 2" id="KW-0732">Signal</keyword>
<dbReference type="InterPro" id="IPR035971">
    <property type="entry name" value="CBD_sf"/>
</dbReference>
<dbReference type="AlphaFoldDB" id="A0AAD6SWU1"/>
<dbReference type="Pfam" id="PF00734">
    <property type="entry name" value="CBM_1"/>
    <property type="match status" value="1"/>
</dbReference>
<evidence type="ECO:0000256" key="2">
    <source>
        <dbReference type="SAM" id="SignalP"/>
    </source>
</evidence>
<name>A0AAD6SWU1_9AGAR</name>
<organism evidence="4 5">
    <name type="scientific">Mycena alexandri</name>
    <dbReference type="NCBI Taxonomy" id="1745969"/>
    <lineage>
        <taxon>Eukaryota</taxon>
        <taxon>Fungi</taxon>
        <taxon>Dikarya</taxon>
        <taxon>Basidiomycota</taxon>
        <taxon>Agaricomycotina</taxon>
        <taxon>Agaricomycetes</taxon>
        <taxon>Agaricomycetidae</taxon>
        <taxon>Agaricales</taxon>
        <taxon>Marasmiineae</taxon>
        <taxon>Mycenaceae</taxon>
        <taxon>Mycena</taxon>
    </lineage>
</organism>
<protein>
    <recommendedName>
        <fullName evidence="3">CBM1 domain-containing protein</fullName>
    </recommendedName>
</protein>
<evidence type="ECO:0000313" key="5">
    <source>
        <dbReference type="Proteomes" id="UP001218188"/>
    </source>
</evidence>
<feature type="signal peptide" evidence="2">
    <location>
        <begin position="1"/>
        <end position="22"/>
    </location>
</feature>
<evidence type="ECO:0000256" key="1">
    <source>
        <dbReference type="ARBA" id="ARBA00022729"/>
    </source>
</evidence>
<reference evidence="4" key="1">
    <citation type="submission" date="2023-03" db="EMBL/GenBank/DDBJ databases">
        <title>Massive genome expansion in bonnet fungi (Mycena s.s.) driven by repeated elements and novel gene families across ecological guilds.</title>
        <authorList>
            <consortium name="Lawrence Berkeley National Laboratory"/>
            <person name="Harder C.B."/>
            <person name="Miyauchi S."/>
            <person name="Viragh M."/>
            <person name="Kuo A."/>
            <person name="Thoen E."/>
            <person name="Andreopoulos B."/>
            <person name="Lu D."/>
            <person name="Skrede I."/>
            <person name="Drula E."/>
            <person name="Henrissat B."/>
            <person name="Morin E."/>
            <person name="Kohler A."/>
            <person name="Barry K."/>
            <person name="LaButti K."/>
            <person name="Morin E."/>
            <person name="Salamov A."/>
            <person name="Lipzen A."/>
            <person name="Mereny Z."/>
            <person name="Hegedus B."/>
            <person name="Baldrian P."/>
            <person name="Stursova M."/>
            <person name="Weitz H."/>
            <person name="Taylor A."/>
            <person name="Grigoriev I.V."/>
            <person name="Nagy L.G."/>
            <person name="Martin F."/>
            <person name="Kauserud H."/>
        </authorList>
    </citation>
    <scope>NUCLEOTIDE SEQUENCE</scope>
    <source>
        <strain evidence="4">CBHHK200</strain>
    </source>
</reference>
<comment type="caution">
    <text evidence="4">The sequence shown here is derived from an EMBL/GenBank/DDBJ whole genome shotgun (WGS) entry which is preliminary data.</text>
</comment>
<sequence length="232" mass="25850">MFLRPSLVLFTITQAALTGAVARGINVLTAPPAFRPTDFPSPALSYTLSCPGCQTIPIITTDNIYTTTIWCGLPCSTVYFTGTTTGRGTAPLAPIQTEYGQCGGVGWEGPTICESPYTCETSRAWMKEYLKADQQLLPTTCRIYSLSTPLSSFEWVSLLVKGCFNIIYRNEWGRNRSARFLIAIFAIAHGARSSRERICLWMLRRPNHVLRSMRDKRHRTGVAIRTAERSRG</sequence>
<feature type="chain" id="PRO_5042047541" description="CBM1 domain-containing protein" evidence="2">
    <location>
        <begin position="23"/>
        <end position="232"/>
    </location>
</feature>
<keyword evidence="5" id="KW-1185">Reference proteome</keyword>
<dbReference type="SMART" id="SM00236">
    <property type="entry name" value="fCBD"/>
    <property type="match status" value="1"/>
</dbReference>
<evidence type="ECO:0000259" key="3">
    <source>
        <dbReference type="PROSITE" id="PS51164"/>
    </source>
</evidence>
<accession>A0AAD6SWU1</accession>
<evidence type="ECO:0000313" key="4">
    <source>
        <dbReference type="EMBL" id="KAJ7034892.1"/>
    </source>
</evidence>
<gene>
    <name evidence="4" type="ORF">C8F04DRAFT_1182893</name>
</gene>
<dbReference type="InterPro" id="IPR000254">
    <property type="entry name" value="CBD"/>
</dbReference>
<dbReference type="EMBL" id="JARJCM010000054">
    <property type="protein sequence ID" value="KAJ7034892.1"/>
    <property type="molecule type" value="Genomic_DNA"/>
</dbReference>
<dbReference type="SUPFAM" id="SSF57180">
    <property type="entry name" value="Cellulose-binding domain"/>
    <property type="match status" value="1"/>
</dbReference>
<dbReference type="GO" id="GO:0030248">
    <property type="term" value="F:cellulose binding"/>
    <property type="evidence" value="ECO:0007669"/>
    <property type="project" value="InterPro"/>
</dbReference>